<dbReference type="PANTHER" id="PTHR30535:SF34">
    <property type="entry name" value="MOLYBDATE-BINDING PROTEIN MOLA"/>
    <property type="match status" value="1"/>
</dbReference>
<evidence type="ECO:0000313" key="5">
    <source>
        <dbReference type="Proteomes" id="UP000199527"/>
    </source>
</evidence>
<proteinExistence type="predicted"/>
<dbReference type="PANTHER" id="PTHR30535">
    <property type="entry name" value="VITAMIN B12-BINDING PROTEIN"/>
    <property type="match status" value="1"/>
</dbReference>
<organism evidence="4 5">
    <name type="scientific">Ferrimonas sediminum</name>
    <dbReference type="NCBI Taxonomy" id="718193"/>
    <lineage>
        <taxon>Bacteria</taxon>
        <taxon>Pseudomonadati</taxon>
        <taxon>Pseudomonadota</taxon>
        <taxon>Gammaproteobacteria</taxon>
        <taxon>Alteromonadales</taxon>
        <taxon>Ferrimonadaceae</taxon>
        <taxon>Ferrimonas</taxon>
    </lineage>
</organism>
<dbReference type="AlphaFoldDB" id="A0A1G8WJW6"/>
<dbReference type="InterPro" id="IPR054828">
    <property type="entry name" value="Vit_B12_bind_prot"/>
</dbReference>
<gene>
    <name evidence="4" type="ORF">SAMN04488540_11374</name>
</gene>
<sequence length="277" mass="31045">MSALKWLWPLMLMAPWALAVPQKLVALSPHSVEMLFAIGAGDRIEATVDYADYPEAAQAIPRIGRFDYLNMEALMLLQPDLVVLSIEDTSAPLIERLRSLGLPVFDTSVTRIDEIADRLEQLGQALGLEAEGHKQAGEFRLRLAQLRQQYRQQAPVKVFYQVWPEPLTTVSGGWMNGILADCGADNVFADGEADYPQVSMEQVLVRKPEIILKPEYHGNSNQEVVDWRVWPEIPAVANDQIVPIEGDLVHRTGPRVLEGMALVCRKIDTARRQREAL</sequence>
<feature type="signal peptide" evidence="2">
    <location>
        <begin position="1"/>
        <end position="19"/>
    </location>
</feature>
<feature type="chain" id="PRO_5011609388" evidence="2">
    <location>
        <begin position="20"/>
        <end position="277"/>
    </location>
</feature>
<accession>A0A1G8WJW6</accession>
<evidence type="ECO:0000256" key="2">
    <source>
        <dbReference type="SAM" id="SignalP"/>
    </source>
</evidence>
<dbReference type="InterPro" id="IPR002491">
    <property type="entry name" value="ABC_transptr_periplasmic_BD"/>
</dbReference>
<evidence type="ECO:0000259" key="3">
    <source>
        <dbReference type="PROSITE" id="PS50983"/>
    </source>
</evidence>
<keyword evidence="5" id="KW-1185">Reference proteome</keyword>
<dbReference type="Pfam" id="PF01497">
    <property type="entry name" value="Peripla_BP_2"/>
    <property type="match status" value="1"/>
</dbReference>
<dbReference type="CDD" id="cd01144">
    <property type="entry name" value="BtuF"/>
    <property type="match status" value="1"/>
</dbReference>
<protein>
    <submittedName>
        <fullName evidence="4">Vitamin B12 transport system substrate-binding protein</fullName>
    </submittedName>
</protein>
<keyword evidence="1 2" id="KW-0732">Signal</keyword>
<dbReference type="SUPFAM" id="SSF53807">
    <property type="entry name" value="Helical backbone' metal receptor"/>
    <property type="match status" value="1"/>
</dbReference>
<dbReference type="Proteomes" id="UP000199527">
    <property type="component" value="Unassembled WGS sequence"/>
</dbReference>
<dbReference type="InterPro" id="IPR050902">
    <property type="entry name" value="ABC_Transporter_SBP"/>
</dbReference>
<name>A0A1G8WJW6_9GAMM</name>
<dbReference type="GO" id="GO:0071281">
    <property type="term" value="P:cellular response to iron ion"/>
    <property type="evidence" value="ECO:0007669"/>
    <property type="project" value="TreeGrafter"/>
</dbReference>
<dbReference type="RefSeq" id="WP_245709957.1">
    <property type="nucleotide sequence ID" value="NZ_FNEM01000013.1"/>
</dbReference>
<feature type="domain" description="Fe/B12 periplasmic-binding" evidence="3">
    <location>
        <begin position="23"/>
        <end position="271"/>
    </location>
</feature>
<reference evidence="5" key="1">
    <citation type="submission" date="2016-10" db="EMBL/GenBank/DDBJ databases">
        <authorList>
            <person name="Varghese N."/>
            <person name="Submissions S."/>
        </authorList>
    </citation>
    <scope>NUCLEOTIDE SEQUENCE [LARGE SCALE GENOMIC DNA]</scope>
    <source>
        <strain evidence="5">DSM 23317</strain>
    </source>
</reference>
<evidence type="ECO:0000256" key="1">
    <source>
        <dbReference type="ARBA" id="ARBA00022729"/>
    </source>
</evidence>
<dbReference type="PROSITE" id="PS50983">
    <property type="entry name" value="FE_B12_PBP"/>
    <property type="match status" value="1"/>
</dbReference>
<evidence type="ECO:0000313" key="4">
    <source>
        <dbReference type="EMBL" id="SDJ77935.1"/>
    </source>
</evidence>
<dbReference type="EMBL" id="FNEM01000013">
    <property type="protein sequence ID" value="SDJ77935.1"/>
    <property type="molecule type" value="Genomic_DNA"/>
</dbReference>
<dbReference type="NCBIfam" id="NF038402">
    <property type="entry name" value="TroA_like"/>
    <property type="match status" value="1"/>
</dbReference>
<dbReference type="Gene3D" id="3.40.50.1980">
    <property type="entry name" value="Nitrogenase molybdenum iron protein domain"/>
    <property type="match status" value="2"/>
</dbReference>